<evidence type="ECO:0000256" key="9">
    <source>
        <dbReference type="ARBA" id="ARBA00023242"/>
    </source>
</evidence>
<protein>
    <recommendedName>
        <fullName evidence="12">C2H2-type domain-containing protein</fullName>
    </recommendedName>
</protein>
<evidence type="ECO:0000256" key="2">
    <source>
        <dbReference type="ARBA" id="ARBA00006991"/>
    </source>
</evidence>
<sequence length="243" mass="27818">MSKSQKFRALVNARLSAAADEIFALFERTIAEFEEEMCRYKKTEHERRLVSANKSTSTVQMLLQSSSVSPERKVMSRNTDTQQIKDEPEEYSIEQESEEYVCVKIEESSPLQQGQSEPREDTKKTEEYSQLQMRQIEPREDTGTHLQPQTEGDTSETDSEENWTAPVICPDAETETAETSEAAKKRYHCPFCDKAFDTSFSLQRHTRLHTGRKNARSSFPNPPPSKYTRGPTRKSNFTAAQSV</sequence>
<evidence type="ECO:0000256" key="1">
    <source>
        <dbReference type="ARBA" id="ARBA00004123"/>
    </source>
</evidence>
<keyword evidence="14" id="KW-1185">Reference proteome</keyword>
<keyword evidence="9" id="KW-0539">Nucleus</keyword>
<evidence type="ECO:0000313" key="14">
    <source>
        <dbReference type="Proteomes" id="UP001460270"/>
    </source>
</evidence>
<feature type="compositionally biased region" description="Polar residues" evidence="11">
    <location>
        <begin position="233"/>
        <end position="243"/>
    </location>
</feature>
<dbReference type="SUPFAM" id="SSF57667">
    <property type="entry name" value="beta-beta-alpha zinc fingers"/>
    <property type="match status" value="1"/>
</dbReference>
<feature type="compositionally biased region" description="Basic residues" evidence="11">
    <location>
        <begin position="204"/>
        <end position="215"/>
    </location>
</feature>
<dbReference type="PROSITE" id="PS50157">
    <property type="entry name" value="ZINC_FINGER_C2H2_2"/>
    <property type="match status" value="1"/>
</dbReference>
<organism evidence="13 14">
    <name type="scientific">Mugilogobius chulae</name>
    <name type="common">yellowstripe goby</name>
    <dbReference type="NCBI Taxonomy" id="88201"/>
    <lineage>
        <taxon>Eukaryota</taxon>
        <taxon>Metazoa</taxon>
        <taxon>Chordata</taxon>
        <taxon>Craniata</taxon>
        <taxon>Vertebrata</taxon>
        <taxon>Euteleostomi</taxon>
        <taxon>Actinopterygii</taxon>
        <taxon>Neopterygii</taxon>
        <taxon>Teleostei</taxon>
        <taxon>Neoteleostei</taxon>
        <taxon>Acanthomorphata</taxon>
        <taxon>Gobiaria</taxon>
        <taxon>Gobiiformes</taxon>
        <taxon>Gobioidei</taxon>
        <taxon>Gobiidae</taxon>
        <taxon>Gobionellinae</taxon>
        <taxon>Mugilogobius</taxon>
    </lineage>
</organism>
<keyword evidence="7" id="KW-0805">Transcription regulation</keyword>
<comment type="similarity">
    <text evidence="2">Belongs to the krueppel C2H2-type zinc-finger protein family.</text>
</comment>
<dbReference type="Gene3D" id="3.30.160.60">
    <property type="entry name" value="Classic Zinc Finger"/>
    <property type="match status" value="1"/>
</dbReference>
<evidence type="ECO:0000259" key="12">
    <source>
        <dbReference type="PROSITE" id="PS50157"/>
    </source>
</evidence>
<gene>
    <name evidence="13" type="ORF">WMY93_015851</name>
</gene>
<comment type="subcellular location">
    <subcellularLocation>
        <location evidence="1">Nucleus</location>
    </subcellularLocation>
</comment>
<feature type="domain" description="C2H2-type" evidence="12">
    <location>
        <begin position="187"/>
        <end position="214"/>
    </location>
</feature>
<feature type="region of interest" description="Disordered" evidence="11">
    <location>
        <begin position="203"/>
        <end position="243"/>
    </location>
</feature>
<evidence type="ECO:0000256" key="4">
    <source>
        <dbReference type="ARBA" id="ARBA00022737"/>
    </source>
</evidence>
<dbReference type="SMART" id="SM00355">
    <property type="entry name" value="ZnF_C2H2"/>
    <property type="match status" value="1"/>
</dbReference>
<comment type="caution">
    <text evidence="13">The sequence shown here is derived from an EMBL/GenBank/DDBJ whole genome shotgun (WGS) entry which is preliminary data.</text>
</comment>
<evidence type="ECO:0000256" key="11">
    <source>
        <dbReference type="SAM" id="MobiDB-lite"/>
    </source>
</evidence>
<evidence type="ECO:0000256" key="10">
    <source>
        <dbReference type="PROSITE-ProRule" id="PRU00042"/>
    </source>
</evidence>
<dbReference type="GO" id="GO:0005634">
    <property type="term" value="C:nucleus"/>
    <property type="evidence" value="ECO:0007669"/>
    <property type="project" value="UniProtKB-SubCell"/>
</dbReference>
<keyword evidence="3" id="KW-0479">Metal-binding</keyword>
<dbReference type="EMBL" id="JBBPFD010000011">
    <property type="protein sequence ID" value="KAK7907239.1"/>
    <property type="molecule type" value="Genomic_DNA"/>
</dbReference>
<evidence type="ECO:0000256" key="3">
    <source>
        <dbReference type="ARBA" id="ARBA00022723"/>
    </source>
</evidence>
<keyword evidence="8" id="KW-0804">Transcription</keyword>
<proteinExistence type="inferred from homology"/>
<dbReference type="PROSITE" id="PS00028">
    <property type="entry name" value="ZINC_FINGER_C2H2_1"/>
    <property type="match status" value="1"/>
</dbReference>
<dbReference type="InterPro" id="IPR013087">
    <property type="entry name" value="Znf_C2H2_type"/>
</dbReference>
<evidence type="ECO:0000256" key="5">
    <source>
        <dbReference type="ARBA" id="ARBA00022771"/>
    </source>
</evidence>
<dbReference type="Proteomes" id="UP001460270">
    <property type="component" value="Unassembled WGS sequence"/>
</dbReference>
<dbReference type="GO" id="GO:0008270">
    <property type="term" value="F:zinc ion binding"/>
    <property type="evidence" value="ECO:0007669"/>
    <property type="project" value="UniProtKB-KW"/>
</dbReference>
<evidence type="ECO:0000256" key="7">
    <source>
        <dbReference type="ARBA" id="ARBA00023015"/>
    </source>
</evidence>
<evidence type="ECO:0000256" key="6">
    <source>
        <dbReference type="ARBA" id="ARBA00022833"/>
    </source>
</evidence>
<feature type="compositionally biased region" description="Acidic residues" evidence="11">
    <location>
        <begin position="87"/>
        <end position="99"/>
    </location>
</feature>
<dbReference type="AlphaFoldDB" id="A0AAW0NVW9"/>
<dbReference type="FunFam" id="3.30.160.60:FF:000193">
    <property type="entry name" value="Zinc finger protein 300"/>
    <property type="match status" value="1"/>
</dbReference>
<reference evidence="14" key="1">
    <citation type="submission" date="2024-04" db="EMBL/GenBank/DDBJ databases">
        <title>Salinicola lusitanus LLJ914,a marine bacterium isolated from the Okinawa Trough.</title>
        <authorList>
            <person name="Li J."/>
        </authorList>
    </citation>
    <scope>NUCLEOTIDE SEQUENCE [LARGE SCALE GENOMIC DNA]</scope>
</reference>
<accession>A0AAW0NVW9</accession>
<keyword evidence="5 10" id="KW-0863">Zinc-finger</keyword>
<feature type="region of interest" description="Disordered" evidence="11">
    <location>
        <begin position="64"/>
        <end position="182"/>
    </location>
</feature>
<name>A0AAW0NVW9_9GOBI</name>
<evidence type="ECO:0000313" key="13">
    <source>
        <dbReference type="EMBL" id="KAK7907239.1"/>
    </source>
</evidence>
<keyword evidence="6" id="KW-0862">Zinc</keyword>
<evidence type="ECO:0000256" key="8">
    <source>
        <dbReference type="ARBA" id="ARBA00023163"/>
    </source>
</evidence>
<feature type="compositionally biased region" description="Basic and acidic residues" evidence="11">
    <location>
        <begin position="117"/>
        <end position="127"/>
    </location>
</feature>
<keyword evidence="4" id="KW-0677">Repeat</keyword>
<dbReference type="InterPro" id="IPR036236">
    <property type="entry name" value="Znf_C2H2_sf"/>
</dbReference>